<proteinExistence type="predicted"/>
<feature type="compositionally biased region" description="Polar residues" evidence="1">
    <location>
        <begin position="19"/>
        <end position="29"/>
    </location>
</feature>
<feature type="transmembrane region" description="Helical" evidence="2">
    <location>
        <begin position="56"/>
        <end position="78"/>
    </location>
</feature>
<gene>
    <name evidence="3" type="ORF">H4R26_003867</name>
</gene>
<evidence type="ECO:0000256" key="1">
    <source>
        <dbReference type="SAM" id="MobiDB-lite"/>
    </source>
</evidence>
<keyword evidence="4" id="KW-1185">Reference proteome</keyword>
<evidence type="ECO:0000256" key="2">
    <source>
        <dbReference type="SAM" id="Phobius"/>
    </source>
</evidence>
<keyword evidence="2" id="KW-1133">Transmembrane helix</keyword>
<feature type="region of interest" description="Disordered" evidence="1">
    <location>
        <begin position="1"/>
        <end position="29"/>
    </location>
</feature>
<protein>
    <submittedName>
        <fullName evidence="3">Uncharacterized protein</fullName>
    </submittedName>
</protein>
<sequence>MTIDSSRGDIEAGGLGASSGETTPLLSASPSATSIEIAKHDPAEPYFVSARKEVKWMASSSSLTILTLMLQSSFFFVNIMAVSHLGAKELAAMALSVTCVGIIALAPAFGLV</sequence>
<dbReference type="AlphaFoldDB" id="A0A9W8BDR6"/>
<reference evidence="3" key="1">
    <citation type="submission" date="2022-07" db="EMBL/GenBank/DDBJ databases">
        <title>Phylogenomic reconstructions and comparative analyses of Kickxellomycotina fungi.</title>
        <authorList>
            <person name="Reynolds N.K."/>
            <person name="Stajich J.E."/>
            <person name="Barry K."/>
            <person name="Grigoriev I.V."/>
            <person name="Crous P."/>
            <person name="Smith M.E."/>
        </authorList>
    </citation>
    <scope>NUCLEOTIDE SEQUENCE</scope>
    <source>
        <strain evidence="3">IMI 214461</strain>
    </source>
</reference>
<feature type="non-terminal residue" evidence="3">
    <location>
        <position position="112"/>
    </location>
</feature>
<name>A0A9W8BDR6_9FUNG</name>
<dbReference type="EMBL" id="JANBQF010000351">
    <property type="protein sequence ID" value="KAJ2001937.1"/>
    <property type="molecule type" value="Genomic_DNA"/>
</dbReference>
<keyword evidence="2" id="KW-0472">Membrane</keyword>
<organism evidence="3 4">
    <name type="scientific">Coemansia thaxteri</name>
    <dbReference type="NCBI Taxonomy" id="2663907"/>
    <lineage>
        <taxon>Eukaryota</taxon>
        <taxon>Fungi</taxon>
        <taxon>Fungi incertae sedis</taxon>
        <taxon>Zoopagomycota</taxon>
        <taxon>Kickxellomycotina</taxon>
        <taxon>Kickxellomycetes</taxon>
        <taxon>Kickxellales</taxon>
        <taxon>Kickxellaceae</taxon>
        <taxon>Coemansia</taxon>
    </lineage>
</organism>
<accession>A0A9W8BDR6</accession>
<comment type="caution">
    <text evidence="3">The sequence shown here is derived from an EMBL/GenBank/DDBJ whole genome shotgun (WGS) entry which is preliminary data.</text>
</comment>
<dbReference type="OrthoDB" id="2126698at2759"/>
<dbReference type="Proteomes" id="UP001150907">
    <property type="component" value="Unassembled WGS sequence"/>
</dbReference>
<evidence type="ECO:0000313" key="3">
    <source>
        <dbReference type="EMBL" id="KAJ2001937.1"/>
    </source>
</evidence>
<feature type="compositionally biased region" description="Basic and acidic residues" evidence="1">
    <location>
        <begin position="1"/>
        <end position="10"/>
    </location>
</feature>
<keyword evidence="2" id="KW-0812">Transmembrane</keyword>
<evidence type="ECO:0000313" key="4">
    <source>
        <dbReference type="Proteomes" id="UP001150907"/>
    </source>
</evidence>
<feature type="transmembrane region" description="Helical" evidence="2">
    <location>
        <begin position="90"/>
        <end position="109"/>
    </location>
</feature>